<evidence type="ECO:0000313" key="3">
    <source>
        <dbReference type="Proteomes" id="UP000060787"/>
    </source>
</evidence>
<dbReference type="STRING" id="84531.LA76x_1656"/>
<dbReference type="EMBL" id="CP011129">
    <property type="protein sequence ID" value="ALN79812.1"/>
    <property type="molecule type" value="Genomic_DNA"/>
</dbReference>
<feature type="compositionally biased region" description="Polar residues" evidence="1">
    <location>
        <begin position="512"/>
        <end position="522"/>
    </location>
</feature>
<dbReference type="PATRIC" id="fig|84531.8.peg.1685"/>
<protein>
    <submittedName>
        <fullName evidence="2">Uncharacterized protein</fullName>
    </submittedName>
</protein>
<evidence type="ECO:0000256" key="1">
    <source>
        <dbReference type="SAM" id="MobiDB-lite"/>
    </source>
</evidence>
<evidence type="ECO:0000313" key="2">
    <source>
        <dbReference type="EMBL" id="ALN79812.1"/>
    </source>
</evidence>
<dbReference type="KEGG" id="lab:LA76x_1656"/>
<dbReference type="RefSeq" id="WP_057917311.1">
    <property type="nucleotide sequence ID" value="NZ_CP011129.1"/>
</dbReference>
<name>A0A0S2F8F3_LYSAN</name>
<dbReference type="AlphaFoldDB" id="A0A0S2F8F3"/>
<feature type="region of interest" description="Disordered" evidence="1">
    <location>
        <begin position="512"/>
        <end position="535"/>
    </location>
</feature>
<organism evidence="2 3">
    <name type="scientific">Lysobacter antibioticus</name>
    <dbReference type="NCBI Taxonomy" id="84531"/>
    <lineage>
        <taxon>Bacteria</taxon>
        <taxon>Pseudomonadati</taxon>
        <taxon>Pseudomonadota</taxon>
        <taxon>Gammaproteobacteria</taxon>
        <taxon>Lysobacterales</taxon>
        <taxon>Lysobacteraceae</taxon>
        <taxon>Lysobacter</taxon>
    </lineage>
</organism>
<keyword evidence="3" id="KW-1185">Reference proteome</keyword>
<sequence length="535" mass="58169">MAIDGVKTTQVLDRDFGVFDTARQGDPSKADGKISQEDLQAVADNVDNKFTAEQQQAAKDVLGSLAVRSFLDVGAGKGEVDGTIGRGDVTGAMESIKNGNYTSELLDTAAGRGRSDGFASKDDVIAALNDPGVPQQVKDTLQLARTGDPGELNDLIKGLKEDGYKAGSELYNSAEFKALSPEDKKLAAEVFRDAKGDAGTTNDLLKQIKDPSFQALTAPQKSAKLEEFALTHSAEFKALPAADQKNITDALAGRKSTDTALPKALHDLIEDKKFSELSAGDKTAVLSQAKNYPDSRSVSNMERTLQKEWFQDQDAGDKQRSLKLVAHLSQHDSGDRAIIDNTLNRFLSPDSDYELEWEAIPDEGGNTTYGYADDETLTLNANKVPADNNRVSGSDAEAVIENTTAHEVSHLVNGDETNQTFDYLNEEYRAWYVGYMAENGKPPSNEEAADRWEYFLNPSGGYADYAHGIQRDWWWDTDGALDKPEEAAKIFDTLSQLTGLKVDASNYQSVLSDTSKWKTNPSDPAASVPPGDRDN</sequence>
<reference evidence="2 3" key="1">
    <citation type="journal article" date="2015" name="BMC Genomics">
        <title>Comparative genomics and metabolic profiling of the genus Lysobacter.</title>
        <authorList>
            <person name="de Bruijn I."/>
            <person name="Cheng X."/>
            <person name="de Jager V."/>
            <person name="Exposito R.G."/>
            <person name="Watrous J."/>
            <person name="Patel N."/>
            <person name="Postma J."/>
            <person name="Dorrestein P.C."/>
            <person name="Kobayashi D."/>
            <person name="Raaijmakers J.M."/>
        </authorList>
    </citation>
    <scope>NUCLEOTIDE SEQUENCE [LARGE SCALE GENOMIC DNA]</scope>
    <source>
        <strain evidence="2 3">76</strain>
    </source>
</reference>
<accession>A0A0S2F8F3</accession>
<gene>
    <name evidence="2" type="ORF">LA76x_1656</name>
</gene>
<dbReference type="Proteomes" id="UP000060787">
    <property type="component" value="Chromosome"/>
</dbReference>
<proteinExistence type="predicted"/>